<comment type="caution">
    <text evidence="1">The sequence shown here is derived from an EMBL/GenBank/DDBJ whole genome shotgun (WGS) entry which is preliminary data.</text>
</comment>
<reference evidence="1 2" key="1">
    <citation type="submission" date="2019-08" db="EMBL/GenBank/DDBJ databases">
        <title>Bacterial whole genome sequence for Glaciihabitans sp. CHu50b-6-2.</title>
        <authorList>
            <person name="Jin L."/>
        </authorList>
    </citation>
    <scope>NUCLEOTIDE SEQUENCE [LARGE SCALE GENOMIC DNA]</scope>
    <source>
        <strain evidence="1 2">CHu50b-6-2</strain>
    </source>
</reference>
<dbReference type="Proteomes" id="UP000321379">
    <property type="component" value="Unassembled WGS sequence"/>
</dbReference>
<gene>
    <name evidence="1" type="ORF">FVP33_07350</name>
</gene>
<organism evidence="1 2">
    <name type="scientific">Lacisediminihabitans profunda</name>
    <dbReference type="NCBI Taxonomy" id="2594790"/>
    <lineage>
        <taxon>Bacteria</taxon>
        <taxon>Bacillati</taxon>
        <taxon>Actinomycetota</taxon>
        <taxon>Actinomycetes</taxon>
        <taxon>Micrococcales</taxon>
        <taxon>Microbacteriaceae</taxon>
        <taxon>Lacisediminihabitans</taxon>
    </lineage>
</organism>
<evidence type="ECO:0000313" key="1">
    <source>
        <dbReference type="EMBL" id="TXN31367.1"/>
    </source>
</evidence>
<dbReference type="RefSeq" id="WP_147782954.1">
    <property type="nucleotide sequence ID" value="NZ_VRMG01000005.1"/>
</dbReference>
<dbReference type="AlphaFoldDB" id="A0A5C8USY3"/>
<protein>
    <recommendedName>
        <fullName evidence="3">SRPBCC family protein</fullName>
    </recommendedName>
</protein>
<name>A0A5C8USY3_9MICO</name>
<proteinExistence type="predicted"/>
<evidence type="ECO:0008006" key="3">
    <source>
        <dbReference type="Google" id="ProtNLM"/>
    </source>
</evidence>
<sequence>MREAPRQRPANAELLVTLAGHVKARPRAVFEAIDARLRPAETSGTLYTADPFAFLIIAQGGWWYRGEYRVVPDQYGSHVEHYILNVAQRAPLLGRLTGRSVLRNAPAEFEKLLRRLRAELE</sequence>
<dbReference type="EMBL" id="VRMG01000005">
    <property type="protein sequence ID" value="TXN31367.1"/>
    <property type="molecule type" value="Genomic_DNA"/>
</dbReference>
<accession>A0A5C8USY3</accession>
<keyword evidence="2" id="KW-1185">Reference proteome</keyword>
<evidence type="ECO:0000313" key="2">
    <source>
        <dbReference type="Proteomes" id="UP000321379"/>
    </source>
</evidence>